<evidence type="ECO:0000256" key="1">
    <source>
        <dbReference type="SAM" id="Phobius"/>
    </source>
</evidence>
<reference evidence="3 4" key="1">
    <citation type="submission" date="2017-02" db="EMBL/GenBank/DDBJ databases">
        <authorList>
            <person name="Dridi B."/>
        </authorList>
    </citation>
    <scope>NUCLEOTIDE SEQUENCE [LARGE SCALE GENOMIC DNA]</scope>
    <source>
        <strain evidence="3 4">JB380</strain>
    </source>
</reference>
<sequence>MKSTESYKSKSAMSGGFKALAGSTLGLFVFFFPVPGEEATKIPLVIMIDGAKSWLGGNVNYLTLGIILLLCATWIAAQFVNNKRIRAYHKKDGVFSGVAFLLAAIFAFLLTFGIGPEWLLNDDVGGLSLYLGGSVLLTVTIAGLFVILLIEFGFLEFVGTLLEPLMRPVFRLPGKSAVDAVASFVAAPAVGIFVTNKLYESGQYTQREAASIATSFSICSLGFFALLASIGGIMDYLPHMILSSFIINFFLAAIMIRIPPLCNKLDIYYEGRMQTYEDMESNDKAHILSRACKAAAERASKTEKRDIYLGVWEAVTFAQKIVAFILSIATLSLLLATYTPVFDYLGLVVQPLIELMQLPNAAAIAPTVLVAIAEIALPVIIIAGEDVAPMAVFFVCTLSTVQIIFFTESANAMLESSIPLSITNLVLIFLIRTAIAIPLVAFVTHLIF</sequence>
<dbReference type="AlphaFoldDB" id="A0A1R4HNL8"/>
<protein>
    <submittedName>
        <fullName evidence="3">Predicted histidine uptake transporter</fullName>
    </submittedName>
</protein>
<gene>
    <name evidence="3" type="ORF">CZ787_00415</name>
</gene>
<comment type="caution">
    <text evidence="3">The sequence shown here is derived from an EMBL/GenBank/DDBJ whole genome shotgun (WGS) entry which is preliminary data.</text>
</comment>
<dbReference type="Proteomes" id="UP000196331">
    <property type="component" value="Unassembled WGS sequence"/>
</dbReference>
<dbReference type="Pfam" id="PF07670">
    <property type="entry name" value="Gate"/>
    <property type="match status" value="1"/>
</dbReference>
<evidence type="ECO:0000313" key="3">
    <source>
        <dbReference type="EMBL" id="SJN08954.1"/>
    </source>
</evidence>
<proteinExistence type="predicted"/>
<evidence type="ECO:0000313" key="4">
    <source>
        <dbReference type="Proteomes" id="UP000196331"/>
    </source>
</evidence>
<feature type="transmembrane region" description="Helical" evidence="1">
    <location>
        <begin position="93"/>
        <end position="115"/>
    </location>
</feature>
<keyword evidence="1" id="KW-0812">Transmembrane</keyword>
<feature type="transmembrane region" description="Helical" evidence="1">
    <location>
        <begin position="236"/>
        <end position="256"/>
    </location>
</feature>
<feature type="transmembrane region" description="Helical" evidence="1">
    <location>
        <begin position="135"/>
        <end position="162"/>
    </location>
</feature>
<dbReference type="EMBL" id="FUKM01000002">
    <property type="protein sequence ID" value="SJN08954.1"/>
    <property type="molecule type" value="Genomic_DNA"/>
</dbReference>
<feature type="transmembrane region" description="Helical" evidence="1">
    <location>
        <begin position="361"/>
        <end position="380"/>
    </location>
</feature>
<feature type="transmembrane region" description="Helical" evidence="1">
    <location>
        <begin position="209"/>
        <end position="230"/>
    </location>
</feature>
<name>A0A1R4HNL8_9GAMM</name>
<dbReference type="RefSeq" id="WP_087105361.1">
    <property type="nucleotide sequence ID" value="NZ_FUKM01000002.1"/>
</dbReference>
<dbReference type="OrthoDB" id="1633380at2"/>
<dbReference type="InterPro" id="IPR011642">
    <property type="entry name" value="Gate_dom"/>
</dbReference>
<feature type="transmembrane region" description="Helical" evidence="1">
    <location>
        <begin position="387"/>
        <end position="405"/>
    </location>
</feature>
<evidence type="ECO:0000259" key="2">
    <source>
        <dbReference type="Pfam" id="PF07670"/>
    </source>
</evidence>
<keyword evidence="1" id="KW-0472">Membrane</keyword>
<feature type="domain" description="Nucleoside transporter/FeoB GTPase Gate" evidence="2">
    <location>
        <begin position="135"/>
        <end position="233"/>
    </location>
</feature>
<feature type="transmembrane region" description="Helical" evidence="1">
    <location>
        <begin position="321"/>
        <end position="341"/>
    </location>
</feature>
<keyword evidence="1" id="KW-1133">Transmembrane helix</keyword>
<accession>A0A1R4HNL8</accession>
<feature type="transmembrane region" description="Helical" evidence="1">
    <location>
        <begin position="425"/>
        <end position="447"/>
    </location>
</feature>
<organism evidence="3 4">
    <name type="scientific">Halomonas citrativorans</name>
    <dbReference type="NCBI Taxonomy" id="2742612"/>
    <lineage>
        <taxon>Bacteria</taxon>
        <taxon>Pseudomonadati</taxon>
        <taxon>Pseudomonadota</taxon>
        <taxon>Gammaproteobacteria</taxon>
        <taxon>Oceanospirillales</taxon>
        <taxon>Halomonadaceae</taxon>
        <taxon>Halomonas</taxon>
    </lineage>
</organism>
<feature type="transmembrane region" description="Helical" evidence="1">
    <location>
        <begin position="60"/>
        <end position="81"/>
    </location>
</feature>